<evidence type="ECO:0000256" key="7">
    <source>
        <dbReference type="ARBA" id="ARBA00044064"/>
    </source>
</evidence>
<comment type="catalytic activity">
    <reaction evidence="5">
        <text>a 1,2-diacyl-sn-glycerol + H2O = a 2-acylglycerol + a fatty acid + H(+)</text>
        <dbReference type="Rhea" id="RHEA:33275"/>
        <dbReference type="ChEBI" id="CHEBI:15377"/>
        <dbReference type="ChEBI" id="CHEBI:15378"/>
        <dbReference type="ChEBI" id="CHEBI:17389"/>
        <dbReference type="ChEBI" id="CHEBI:17815"/>
        <dbReference type="ChEBI" id="CHEBI:28868"/>
        <dbReference type="EC" id="3.1.1.116"/>
    </reaction>
</comment>
<keyword evidence="2" id="KW-0378">Hydrolase</keyword>
<dbReference type="Proteomes" id="UP000814243">
    <property type="component" value="Unassembled WGS sequence"/>
</dbReference>
<sequence>MENNKQMDKLRTISKFNSQHCVSIQKQYSLKQIIRTRASVVDLAHKIHGPGLTPDSEPILVLHGLLGSSRNWQSMCKKITEYTNKPVVAVDARNHGDSPHSDAHSYLDLAADVSQLMTKLQIKRASIIGHSMGGRTGMALALAEEMYFILMNIGQLPDKSFGWKCNVEAIANNFTKIASFPNLAGKIYNGPTLFIGSKLSSFILPEDITPIRKLFPKAQLVYIEGAGHNVHHDQPSAFFDTVVQFLSNNVKNQAQI</sequence>
<dbReference type="EC" id="3.1.1.116" evidence="3"/>
<evidence type="ECO:0000256" key="1">
    <source>
        <dbReference type="ARBA" id="ARBA00008645"/>
    </source>
</evidence>
<accession>A0A922M308</accession>
<organism evidence="13 14">
    <name type="scientific">Spodoptera exigua</name>
    <name type="common">Beet armyworm</name>
    <name type="synonym">Noctua fulgens</name>
    <dbReference type="NCBI Taxonomy" id="7107"/>
    <lineage>
        <taxon>Eukaryota</taxon>
        <taxon>Metazoa</taxon>
        <taxon>Ecdysozoa</taxon>
        <taxon>Arthropoda</taxon>
        <taxon>Hexapoda</taxon>
        <taxon>Insecta</taxon>
        <taxon>Pterygota</taxon>
        <taxon>Neoptera</taxon>
        <taxon>Endopterygota</taxon>
        <taxon>Lepidoptera</taxon>
        <taxon>Glossata</taxon>
        <taxon>Ditrysia</taxon>
        <taxon>Noctuoidea</taxon>
        <taxon>Noctuidae</taxon>
        <taxon>Amphipyrinae</taxon>
        <taxon>Spodoptera</taxon>
    </lineage>
</organism>
<reference evidence="13" key="1">
    <citation type="journal article" date="2021" name="G3 (Bethesda)">
        <title>Genome and transcriptome analysis of the beet armyworm Spodoptera exigua reveals targets for pest control. .</title>
        <authorList>
            <person name="Simon S."/>
            <person name="Breeschoten T."/>
            <person name="Jansen H.J."/>
            <person name="Dirks R.P."/>
            <person name="Schranz M.E."/>
            <person name="Ros V.I.D."/>
        </authorList>
    </citation>
    <scope>NUCLEOTIDE SEQUENCE</scope>
    <source>
        <strain evidence="13">TB_SE_WUR_2020</strain>
    </source>
</reference>
<dbReference type="AlphaFoldDB" id="A0A922M308"/>
<evidence type="ECO:0000256" key="10">
    <source>
        <dbReference type="ARBA" id="ARBA00048513"/>
    </source>
</evidence>
<comment type="catalytic activity">
    <reaction evidence="6">
        <text>a 1,3-diacyl-sn-glycerol + H2O = a 1-acyl-sn-glycerol + a fatty acid + H(+)</text>
        <dbReference type="Rhea" id="RHEA:38503"/>
        <dbReference type="ChEBI" id="CHEBI:15377"/>
        <dbReference type="ChEBI" id="CHEBI:15378"/>
        <dbReference type="ChEBI" id="CHEBI:28868"/>
        <dbReference type="ChEBI" id="CHEBI:64683"/>
        <dbReference type="ChEBI" id="CHEBI:77272"/>
    </reaction>
</comment>
<evidence type="ECO:0000313" key="13">
    <source>
        <dbReference type="EMBL" id="KAH9629128.1"/>
    </source>
</evidence>
<dbReference type="PANTHER" id="PTHR46118:SF4">
    <property type="entry name" value="PROTEIN ABHD11"/>
    <property type="match status" value="1"/>
</dbReference>
<feature type="domain" description="AB hydrolase-1" evidence="12">
    <location>
        <begin position="58"/>
        <end position="142"/>
    </location>
</feature>
<evidence type="ECO:0000256" key="5">
    <source>
        <dbReference type="ARBA" id="ARBA00043667"/>
    </source>
</evidence>
<dbReference type="PANTHER" id="PTHR46118">
    <property type="entry name" value="PROTEIN ABHD11"/>
    <property type="match status" value="1"/>
</dbReference>
<comment type="catalytic activity">
    <reaction evidence="11">
        <text>1-octadecanoyl-2-(5Z,8Z,11Z,14Z-eicosatetraenoyl)-sn-glycerol + H2O = 2-(5Z,8Z,11Z,14Z-eicosatetraenoyl)-glycerol + octadecanoate + H(+)</text>
        <dbReference type="Rhea" id="RHEA:38507"/>
        <dbReference type="ChEBI" id="CHEBI:15377"/>
        <dbReference type="ChEBI" id="CHEBI:15378"/>
        <dbReference type="ChEBI" id="CHEBI:25629"/>
        <dbReference type="ChEBI" id="CHEBI:52392"/>
        <dbReference type="ChEBI" id="CHEBI:75728"/>
    </reaction>
</comment>
<dbReference type="Gene3D" id="3.40.50.1820">
    <property type="entry name" value="alpha/beta hydrolase"/>
    <property type="match status" value="2"/>
</dbReference>
<evidence type="ECO:0000256" key="8">
    <source>
        <dbReference type="ARBA" id="ARBA00048283"/>
    </source>
</evidence>
<evidence type="ECO:0000259" key="12">
    <source>
        <dbReference type="Pfam" id="PF00561"/>
    </source>
</evidence>
<dbReference type="GO" id="GO:0005739">
    <property type="term" value="C:mitochondrion"/>
    <property type="evidence" value="ECO:0007669"/>
    <property type="project" value="TreeGrafter"/>
</dbReference>
<dbReference type="SUPFAM" id="SSF53474">
    <property type="entry name" value="alpha/beta-Hydrolases"/>
    <property type="match status" value="1"/>
</dbReference>
<evidence type="ECO:0000256" key="6">
    <source>
        <dbReference type="ARBA" id="ARBA00043742"/>
    </source>
</evidence>
<comment type="caution">
    <text evidence="13">The sequence shown here is derived from an EMBL/GenBank/DDBJ whole genome shotgun (WGS) entry which is preliminary data.</text>
</comment>
<name>A0A922M308_SPOEX</name>
<comment type="catalytic activity">
    <reaction evidence="9">
        <text>1,2-didecanoylglycerol + H2O = decanoylglycerol + decanoate + H(+)</text>
        <dbReference type="Rhea" id="RHEA:48596"/>
        <dbReference type="ChEBI" id="CHEBI:11152"/>
        <dbReference type="ChEBI" id="CHEBI:15377"/>
        <dbReference type="ChEBI" id="CHEBI:15378"/>
        <dbReference type="ChEBI" id="CHEBI:27689"/>
        <dbReference type="ChEBI" id="CHEBI:90605"/>
    </reaction>
</comment>
<evidence type="ECO:0000256" key="4">
    <source>
        <dbReference type="ARBA" id="ARBA00042703"/>
    </source>
</evidence>
<dbReference type="GO" id="GO:0052689">
    <property type="term" value="F:carboxylic ester hydrolase activity"/>
    <property type="evidence" value="ECO:0007669"/>
    <property type="project" value="TreeGrafter"/>
</dbReference>
<gene>
    <name evidence="13" type="ORF">HF086_008577</name>
</gene>
<comment type="catalytic activity">
    <reaction evidence="10">
        <text>1-octadecanoyl-2-(9Z-octadecenoyl)-sn-glycerol + H2O = 2-(9Z-octadecenoyl)-glycerol + octadecanoate + H(+)</text>
        <dbReference type="Rhea" id="RHEA:77103"/>
        <dbReference type="ChEBI" id="CHEBI:15377"/>
        <dbReference type="ChEBI" id="CHEBI:15378"/>
        <dbReference type="ChEBI" id="CHEBI:25629"/>
        <dbReference type="ChEBI" id="CHEBI:73990"/>
        <dbReference type="ChEBI" id="CHEBI:75468"/>
    </reaction>
</comment>
<comment type="catalytic activity">
    <reaction evidence="8">
        <text>1-octadecanoyl-2-(4Z,7Z,10Z,13Z,16Z,19Z-docosahexaenoyl)-sn-glycerol + H2O = 2-(4Z,7Z,10Z,13Z,16Z,19Z-docosahexaenoyl)-glycerol + octadecanoate + H(+)</text>
        <dbReference type="Rhea" id="RHEA:77107"/>
        <dbReference type="ChEBI" id="CHEBI:15377"/>
        <dbReference type="ChEBI" id="CHEBI:15378"/>
        <dbReference type="ChEBI" id="CHEBI:25629"/>
        <dbReference type="ChEBI" id="CHEBI:77129"/>
        <dbReference type="ChEBI" id="CHEBI:186738"/>
    </reaction>
</comment>
<evidence type="ECO:0000256" key="3">
    <source>
        <dbReference type="ARBA" id="ARBA00026104"/>
    </source>
</evidence>
<dbReference type="Pfam" id="PF00561">
    <property type="entry name" value="Abhydrolase_1"/>
    <property type="match status" value="1"/>
</dbReference>
<protein>
    <recommendedName>
        <fullName evidence="7">sn-1-specific diacylglycerol lipase ABHD11</fullName>
        <ecNumber evidence="3">3.1.1.116</ecNumber>
    </recommendedName>
    <alternativeName>
        <fullName evidence="4">Alpha/beta hydrolase domain-containing protein 11</fullName>
    </alternativeName>
</protein>
<dbReference type="InterPro" id="IPR000073">
    <property type="entry name" value="AB_hydrolase_1"/>
</dbReference>
<dbReference type="InterPro" id="IPR029058">
    <property type="entry name" value="AB_hydrolase_fold"/>
</dbReference>
<evidence type="ECO:0000256" key="9">
    <source>
        <dbReference type="ARBA" id="ARBA00048504"/>
    </source>
</evidence>
<comment type="similarity">
    <text evidence="1">Belongs to the AB hydrolase superfamily.</text>
</comment>
<proteinExistence type="inferred from homology"/>
<evidence type="ECO:0000313" key="14">
    <source>
        <dbReference type="Proteomes" id="UP000814243"/>
    </source>
</evidence>
<dbReference type="EMBL" id="JACEFF010000877">
    <property type="protein sequence ID" value="KAH9629128.1"/>
    <property type="molecule type" value="Genomic_DNA"/>
</dbReference>
<evidence type="ECO:0000256" key="11">
    <source>
        <dbReference type="ARBA" id="ARBA00048919"/>
    </source>
</evidence>
<evidence type="ECO:0000256" key="2">
    <source>
        <dbReference type="ARBA" id="ARBA00022801"/>
    </source>
</evidence>